<dbReference type="InterPro" id="IPR017926">
    <property type="entry name" value="GATASE"/>
</dbReference>
<feature type="active site" evidence="8">
    <location>
        <position position="335"/>
    </location>
</feature>
<reference evidence="10 11" key="1">
    <citation type="submission" date="2023-07" db="EMBL/GenBank/DDBJ databases">
        <title>Genomic Encyclopedia of Type Strains, Phase IV (KMG-IV): sequencing the most valuable type-strain genomes for metagenomic binning, comparative biology and taxonomic classification.</title>
        <authorList>
            <person name="Goeker M."/>
        </authorList>
    </citation>
    <scope>NUCLEOTIDE SEQUENCE [LARGE SCALE GENOMIC DNA]</scope>
    <source>
        <strain evidence="10 11">DSM 17740</strain>
    </source>
</reference>
<comment type="function">
    <text evidence="8">Small subunit of the glutamine-dependent carbamoyl phosphate synthetase (CPSase). CPSase catalyzes the formation of carbamoyl phosphate from the ammonia moiety of glutamine, carbonate, and phosphate donated by ATP, constituting the first step of 2 biosynthetic pathways, one leading to arginine and/or urea and the other to pyrimidine nucleotides. The small subunit (glutamine amidotransferase) binds and cleaves glutamine to supply the large subunit with the substrate ammonia.</text>
</comment>
<feature type="active site" evidence="8">
    <location>
        <position position="337"/>
    </location>
</feature>
<evidence type="ECO:0000313" key="10">
    <source>
        <dbReference type="EMBL" id="MDQ0337579.1"/>
    </source>
</evidence>
<dbReference type="Pfam" id="PF00988">
    <property type="entry name" value="CPSase_sm_chain"/>
    <property type="match status" value="1"/>
</dbReference>
<dbReference type="NCBIfam" id="NF009475">
    <property type="entry name" value="PRK12838.1"/>
    <property type="match status" value="1"/>
</dbReference>
<comment type="catalytic activity">
    <reaction evidence="7 8">
        <text>hydrogencarbonate + L-glutamine + 2 ATP + H2O = carbamoyl phosphate + L-glutamate + 2 ADP + phosphate + 2 H(+)</text>
        <dbReference type="Rhea" id="RHEA:18633"/>
        <dbReference type="ChEBI" id="CHEBI:15377"/>
        <dbReference type="ChEBI" id="CHEBI:15378"/>
        <dbReference type="ChEBI" id="CHEBI:17544"/>
        <dbReference type="ChEBI" id="CHEBI:29985"/>
        <dbReference type="ChEBI" id="CHEBI:30616"/>
        <dbReference type="ChEBI" id="CHEBI:43474"/>
        <dbReference type="ChEBI" id="CHEBI:58228"/>
        <dbReference type="ChEBI" id="CHEBI:58359"/>
        <dbReference type="ChEBI" id="CHEBI:456216"/>
        <dbReference type="EC" id="6.3.5.5"/>
    </reaction>
</comment>
<dbReference type="NCBIfam" id="TIGR01368">
    <property type="entry name" value="CPSaseIIsmall"/>
    <property type="match status" value="1"/>
</dbReference>
<dbReference type="EMBL" id="JAUSUQ010000001">
    <property type="protein sequence ID" value="MDQ0337579.1"/>
    <property type="molecule type" value="Genomic_DNA"/>
</dbReference>
<keyword evidence="8" id="KW-0665">Pyrimidine biosynthesis</keyword>
<keyword evidence="11" id="KW-1185">Reference proteome</keyword>
<dbReference type="PANTHER" id="PTHR43418">
    <property type="entry name" value="MULTIFUNCTIONAL TRYPTOPHAN BIOSYNTHESIS PROTEIN-RELATED"/>
    <property type="match status" value="1"/>
</dbReference>
<evidence type="ECO:0000259" key="9">
    <source>
        <dbReference type="SMART" id="SM01097"/>
    </source>
</evidence>
<feature type="region of interest" description="CPSase" evidence="8">
    <location>
        <begin position="1"/>
        <end position="174"/>
    </location>
</feature>
<dbReference type="PANTHER" id="PTHR43418:SF7">
    <property type="entry name" value="CARBAMOYL-PHOSPHATE SYNTHASE SMALL CHAIN"/>
    <property type="match status" value="1"/>
</dbReference>
<dbReference type="PRINTS" id="PR00099">
    <property type="entry name" value="CPSGATASE"/>
</dbReference>
<comment type="catalytic activity">
    <reaction evidence="8">
        <text>L-glutamine + H2O = L-glutamate + NH4(+)</text>
        <dbReference type="Rhea" id="RHEA:15889"/>
        <dbReference type="ChEBI" id="CHEBI:15377"/>
        <dbReference type="ChEBI" id="CHEBI:28938"/>
        <dbReference type="ChEBI" id="CHEBI:29985"/>
        <dbReference type="ChEBI" id="CHEBI:58359"/>
    </reaction>
</comment>
<evidence type="ECO:0000256" key="5">
    <source>
        <dbReference type="ARBA" id="ARBA00022840"/>
    </source>
</evidence>
<feature type="binding site" evidence="8">
    <location>
        <position position="251"/>
    </location>
    <ligand>
        <name>L-glutamine</name>
        <dbReference type="ChEBI" id="CHEBI:58359"/>
    </ligand>
</feature>
<dbReference type="Gene3D" id="3.40.50.880">
    <property type="match status" value="1"/>
</dbReference>
<evidence type="ECO:0000256" key="1">
    <source>
        <dbReference type="ARBA" id="ARBA00005077"/>
    </source>
</evidence>
<evidence type="ECO:0000256" key="8">
    <source>
        <dbReference type="HAMAP-Rule" id="MF_01209"/>
    </source>
</evidence>
<name>A0ABU0CNW2_9BACI</name>
<dbReference type="SUPFAM" id="SSF52021">
    <property type="entry name" value="Carbamoyl phosphate synthetase, small subunit N-terminal domain"/>
    <property type="match status" value="1"/>
</dbReference>
<keyword evidence="5 8" id="KW-0067">ATP-binding</keyword>
<proteinExistence type="inferred from homology"/>
<evidence type="ECO:0000256" key="4">
    <source>
        <dbReference type="ARBA" id="ARBA00022741"/>
    </source>
</evidence>
<comment type="subunit">
    <text evidence="8">Composed of two chains; the small (or glutamine) chain promotes the hydrolysis of glutamine to ammonia, which is used by the large (or ammonia) chain to synthesize carbamoyl phosphate. Tetramer of heterodimers (alpha,beta)4.</text>
</comment>
<feature type="binding site" evidence="8">
    <location>
        <position position="225"/>
    </location>
    <ligand>
        <name>L-glutamine</name>
        <dbReference type="ChEBI" id="CHEBI:58359"/>
    </ligand>
</feature>
<sequence>MTQNKPAYLLLEDGTEFAGQSFGAEKEVVGEVVFNTGMTGYQEVLSDPSYCGQMITFTYPLIGNYGINRDDFEALNPHLEALIVKEHCTAPSHWRQALTLDELLKEKNIPGIYGVDTRALTRRLRMFGTMKGMLIIGREPRAEDHTRLGQLILPRDQVARVSTPNPYHCPGSGKRVVVLDFGVKAGILRELTKRQCDIRVVPYDATAEDILRLKPDGVLLSNGPGDPQDVRQAPHTIKALLGQVPIFGICLGHQLLALACGATTEKMVFGHRGSNHPVQHAESKQTFISAQNHGYTVAAESLAGTGLKVTFINVNDRTVEGLAHDSLPAFSVQFHPEASPGPYDTRYLFDQFMEMMEAFKVSKNSKKGAISYAT</sequence>
<keyword evidence="8" id="KW-0055">Arginine biosynthesis</keyword>
<feature type="active site" description="Nucleophile" evidence="8">
    <location>
        <position position="250"/>
    </location>
</feature>
<organism evidence="10 11">
    <name type="scientific">Caldalkalibacillus uzonensis</name>
    <dbReference type="NCBI Taxonomy" id="353224"/>
    <lineage>
        <taxon>Bacteria</taxon>
        <taxon>Bacillati</taxon>
        <taxon>Bacillota</taxon>
        <taxon>Bacilli</taxon>
        <taxon>Bacillales</taxon>
        <taxon>Bacillaceae</taxon>
        <taxon>Caldalkalibacillus</taxon>
    </lineage>
</organism>
<dbReference type="RefSeq" id="WP_307334799.1">
    <property type="nucleotide sequence ID" value="NZ_JAUSUQ010000001.1"/>
</dbReference>
<dbReference type="PRINTS" id="PR00096">
    <property type="entry name" value="GATASE"/>
</dbReference>
<dbReference type="InterPro" id="IPR050472">
    <property type="entry name" value="Anth_synth/Amidotransfase"/>
</dbReference>
<feature type="binding site" evidence="8">
    <location>
        <position position="295"/>
    </location>
    <ligand>
        <name>L-glutamine</name>
        <dbReference type="ChEBI" id="CHEBI:58359"/>
    </ligand>
</feature>
<comment type="similarity">
    <text evidence="2 8">Belongs to the CarA family.</text>
</comment>
<feature type="binding site" evidence="8">
    <location>
        <position position="292"/>
    </location>
    <ligand>
        <name>L-glutamine</name>
        <dbReference type="ChEBI" id="CHEBI:58359"/>
    </ligand>
</feature>
<dbReference type="PRINTS" id="PR00097">
    <property type="entry name" value="ANTSNTHASEII"/>
</dbReference>
<dbReference type="InterPro" id="IPR035686">
    <property type="entry name" value="CPSase_GATase1"/>
</dbReference>
<dbReference type="InterPro" id="IPR036480">
    <property type="entry name" value="CarbP_synth_ssu_N_sf"/>
</dbReference>
<comment type="pathway">
    <text evidence="8">Pyrimidine metabolism; UMP biosynthesis via de novo pathway; (S)-dihydroorotate from bicarbonate: step 1/3.</text>
</comment>
<dbReference type="SMART" id="SM01097">
    <property type="entry name" value="CPSase_sm_chain"/>
    <property type="match status" value="1"/>
</dbReference>
<dbReference type="Proteomes" id="UP001232445">
    <property type="component" value="Unassembled WGS sequence"/>
</dbReference>
<dbReference type="EC" id="6.3.5.5" evidence="8"/>
<comment type="caution">
    <text evidence="10">The sequence shown here is derived from an EMBL/GenBank/DDBJ whole genome shotgun (WGS) entry which is preliminary data.</text>
</comment>
<keyword evidence="3 8" id="KW-0436">Ligase</keyword>
<keyword evidence="8" id="KW-0028">Amino-acid biosynthesis</keyword>
<dbReference type="GO" id="GO:0004088">
    <property type="term" value="F:carbamoyl-phosphate synthase (glutamine-hydrolyzing) activity"/>
    <property type="evidence" value="ECO:0007669"/>
    <property type="project" value="UniProtKB-EC"/>
</dbReference>
<dbReference type="Pfam" id="PF00117">
    <property type="entry name" value="GATase"/>
    <property type="match status" value="1"/>
</dbReference>
<evidence type="ECO:0000256" key="7">
    <source>
        <dbReference type="ARBA" id="ARBA00048816"/>
    </source>
</evidence>
<evidence type="ECO:0000313" key="11">
    <source>
        <dbReference type="Proteomes" id="UP001232445"/>
    </source>
</evidence>
<dbReference type="SUPFAM" id="SSF52317">
    <property type="entry name" value="Class I glutamine amidotransferase-like"/>
    <property type="match status" value="1"/>
</dbReference>
<evidence type="ECO:0000256" key="6">
    <source>
        <dbReference type="ARBA" id="ARBA00022962"/>
    </source>
</evidence>
<protein>
    <recommendedName>
        <fullName evidence="8">Carbamoyl phosphate synthase small chain</fullName>
        <ecNumber evidence="8">6.3.5.5</ecNumber>
    </recommendedName>
    <alternativeName>
        <fullName evidence="8">Carbamoyl phosphate synthetase glutamine chain</fullName>
    </alternativeName>
</protein>
<feature type="binding site" evidence="8">
    <location>
        <position position="49"/>
    </location>
    <ligand>
        <name>L-glutamine</name>
        <dbReference type="ChEBI" id="CHEBI:58359"/>
    </ligand>
</feature>
<evidence type="ECO:0000256" key="2">
    <source>
        <dbReference type="ARBA" id="ARBA00007800"/>
    </source>
</evidence>
<dbReference type="CDD" id="cd01744">
    <property type="entry name" value="GATase1_CPSase"/>
    <property type="match status" value="1"/>
</dbReference>
<feature type="domain" description="Carbamoyl-phosphate synthase small subunit N-terminal" evidence="9">
    <location>
        <begin position="5"/>
        <end position="135"/>
    </location>
</feature>
<feature type="binding site" evidence="8">
    <location>
        <position position="223"/>
    </location>
    <ligand>
        <name>L-glutamine</name>
        <dbReference type="ChEBI" id="CHEBI:58359"/>
    </ligand>
</feature>
<dbReference type="Gene3D" id="3.50.30.20">
    <property type="entry name" value="Carbamoyl-phosphate synthase small subunit, N-terminal domain"/>
    <property type="match status" value="1"/>
</dbReference>
<dbReference type="InterPro" id="IPR006274">
    <property type="entry name" value="CarbamoylP_synth_ssu"/>
</dbReference>
<evidence type="ECO:0000256" key="3">
    <source>
        <dbReference type="ARBA" id="ARBA00022598"/>
    </source>
</evidence>
<dbReference type="HAMAP" id="MF_01209">
    <property type="entry name" value="CPSase_S_chain"/>
    <property type="match status" value="1"/>
</dbReference>
<accession>A0ABU0CNW2</accession>
<dbReference type="InterPro" id="IPR002474">
    <property type="entry name" value="CarbamoylP_synth_ssu_N"/>
</dbReference>
<dbReference type="PROSITE" id="PS51273">
    <property type="entry name" value="GATASE_TYPE_1"/>
    <property type="match status" value="1"/>
</dbReference>
<gene>
    <name evidence="8" type="primary">carA</name>
    <name evidence="10" type="ORF">J2S00_000349</name>
</gene>
<keyword evidence="6 8" id="KW-0315">Glutamine amidotransferase</keyword>
<dbReference type="InterPro" id="IPR029062">
    <property type="entry name" value="Class_I_gatase-like"/>
</dbReference>
<comment type="pathway">
    <text evidence="1 8">Amino-acid biosynthesis; L-arginine biosynthesis; carbamoyl phosphate from bicarbonate: step 1/1.</text>
</comment>
<keyword evidence="4 8" id="KW-0547">Nucleotide-binding</keyword>
<feature type="binding site" evidence="8">
    <location>
        <position position="294"/>
    </location>
    <ligand>
        <name>L-glutamine</name>
        <dbReference type="ChEBI" id="CHEBI:58359"/>
    </ligand>
</feature>
<feature type="binding site" evidence="8">
    <location>
        <position position="254"/>
    </location>
    <ligand>
        <name>L-glutamine</name>
        <dbReference type="ChEBI" id="CHEBI:58359"/>
    </ligand>
</feature>